<dbReference type="Proteomes" id="UP001056120">
    <property type="component" value="Linkage Group LG08"/>
</dbReference>
<name>A0ACB9IFU9_9ASTR</name>
<gene>
    <name evidence="1" type="ORF">L1987_22724</name>
</gene>
<accession>A0ACB9IFU9</accession>
<comment type="caution">
    <text evidence="1">The sequence shown here is derived from an EMBL/GenBank/DDBJ whole genome shotgun (WGS) entry which is preliminary data.</text>
</comment>
<keyword evidence="2" id="KW-1185">Reference proteome</keyword>
<proteinExistence type="predicted"/>
<dbReference type="EMBL" id="CM042025">
    <property type="protein sequence ID" value="KAI3806809.1"/>
    <property type="molecule type" value="Genomic_DNA"/>
</dbReference>
<sequence>MITSLKNLMIPIPLPCLQSLTARDDGGTSRDDDETERRFVKQRGEIGMEGIEMIGNTAHSSAVPPPQ</sequence>
<evidence type="ECO:0000313" key="1">
    <source>
        <dbReference type="EMBL" id="KAI3806809.1"/>
    </source>
</evidence>
<organism evidence="1 2">
    <name type="scientific">Smallanthus sonchifolius</name>
    <dbReference type="NCBI Taxonomy" id="185202"/>
    <lineage>
        <taxon>Eukaryota</taxon>
        <taxon>Viridiplantae</taxon>
        <taxon>Streptophyta</taxon>
        <taxon>Embryophyta</taxon>
        <taxon>Tracheophyta</taxon>
        <taxon>Spermatophyta</taxon>
        <taxon>Magnoliopsida</taxon>
        <taxon>eudicotyledons</taxon>
        <taxon>Gunneridae</taxon>
        <taxon>Pentapetalae</taxon>
        <taxon>asterids</taxon>
        <taxon>campanulids</taxon>
        <taxon>Asterales</taxon>
        <taxon>Asteraceae</taxon>
        <taxon>Asteroideae</taxon>
        <taxon>Heliantheae alliance</taxon>
        <taxon>Millerieae</taxon>
        <taxon>Smallanthus</taxon>
    </lineage>
</organism>
<reference evidence="2" key="1">
    <citation type="journal article" date="2022" name="Mol. Ecol. Resour.">
        <title>The genomes of chicory, endive, great burdock and yacon provide insights into Asteraceae palaeo-polyploidization history and plant inulin production.</title>
        <authorList>
            <person name="Fan W."/>
            <person name="Wang S."/>
            <person name="Wang H."/>
            <person name="Wang A."/>
            <person name="Jiang F."/>
            <person name="Liu H."/>
            <person name="Zhao H."/>
            <person name="Xu D."/>
            <person name="Zhang Y."/>
        </authorList>
    </citation>
    <scope>NUCLEOTIDE SEQUENCE [LARGE SCALE GENOMIC DNA]</scope>
    <source>
        <strain evidence="2">cv. Yunnan</strain>
    </source>
</reference>
<protein>
    <submittedName>
        <fullName evidence="1">Uncharacterized protein</fullName>
    </submittedName>
</protein>
<reference evidence="1 2" key="2">
    <citation type="journal article" date="2022" name="Mol. Ecol. Resour.">
        <title>The genomes of chicory, endive, great burdock and yacon provide insights into Asteraceae paleo-polyploidization history and plant inulin production.</title>
        <authorList>
            <person name="Fan W."/>
            <person name="Wang S."/>
            <person name="Wang H."/>
            <person name="Wang A."/>
            <person name="Jiang F."/>
            <person name="Liu H."/>
            <person name="Zhao H."/>
            <person name="Xu D."/>
            <person name="Zhang Y."/>
        </authorList>
    </citation>
    <scope>NUCLEOTIDE SEQUENCE [LARGE SCALE GENOMIC DNA]</scope>
    <source>
        <strain evidence="2">cv. Yunnan</strain>
        <tissue evidence="1">Leaves</tissue>
    </source>
</reference>
<evidence type="ECO:0000313" key="2">
    <source>
        <dbReference type="Proteomes" id="UP001056120"/>
    </source>
</evidence>